<evidence type="ECO:0000259" key="2">
    <source>
        <dbReference type="Pfam" id="PF00195"/>
    </source>
</evidence>
<dbReference type="EMBL" id="JAVXUP010001287">
    <property type="protein sequence ID" value="KAK3013580.1"/>
    <property type="molecule type" value="Genomic_DNA"/>
</dbReference>
<dbReference type="Gene3D" id="3.40.47.10">
    <property type="match status" value="1"/>
</dbReference>
<evidence type="ECO:0000256" key="1">
    <source>
        <dbReference type="SAM" id="MobiDB-lite"/>
    </source>
</evidence>
<name>A0AA88VY46_9ASTE</name>
<evidence type="ECO:0000313" key="4">
    <source>
        <dbReference type="Proteomes" id="UP001188597"/>
    </source>
</evidence>
<evidence type="ECO:0000313" key="3">
    <source>
        <dbReference type="EMBL" id="KAK3013580.1"/>
    </source>
</evidence>
<organism evidence="3 4">
    <name type="scientific">Escallonia herrerae</name>
    <dbReference type="NCBI Taxonomy" id="1293975"/>
    <lineage>
        <taxon>Eukaryota</taxon>
        <taxon>Viridiplantae</taxon>
        <taxon>Streptophyta</taxon>
        <taxon>Embryophyta</taxon>
        <taxon>Tracheophyta</taxon>
        <taxon>Spermatophyta</taxon>
        <taxon>Magnoliopsida</taxon>
        <taxon>eudicotyledons</taxon>
        <taxon>Gunneridae</taxon>
        <taxon>Pentapetalae</taxon>
        <taxon>asterids</taxon>
        <taxon>campanulids</taxon>
        <taxon>Escalloniales</taxon>
        <taxon>Escalloniaceae</taxon>
        <taxon>Escallonia</taxon>
    </lineage>
</organism>
<dbReference type="Proteomes" id="UP001188597">
    <property type="component" value="Unassembled WGS sequence"/>
</dbReference>
<protein>
    <recommendedName>
        <fullName evidence="2">Chalcone/stilbene synthase N-terminal domain-containing protein</fullName>
    </recommendedName>
</protein>
<gene>
    <name evidence="3" type="ORF">RJ639_009576</name>
</gene>
<feature type="domain" description="Chalcone/stilbene synthase N-terminal" evidence="2">
    <location>
        <begin position="1"/>
        <end position="42"/>
    </location>
</feature>
<feature type="compositionally biased region" description="Low complexity" evidence="1">
    <location>
        <begin position="43"/>
        <end position="60"/>
    </location>
</feature>
<accession>A0AA88VY46</accession>
<dbReference type="InterPro" id="IPR016039">
    <property type="entry name" value="Thiolase-like"/>
</dbReference>
<comment type="caution">
    <text evidence="3">The sequence shown here is derived from an EMBL/GenBank/DDBJ whole genome shotgun (WGS) entry which is preliminary data.</text>
</comment>
<keyword evidence="4" id="KW-1185">Reference proteome</keyword>
<dbReference type="InterPro" id="IPR001099">
    <property type="entry name" value="Chalcone/stilbene_synt_N"/>
</dbReference>
<feature type="region of interest" description="Disordered" evidence="1">
    <location>
        <begin position="38"/>
        <end position="60"/>
    </location>
</feature>
<dbReference type="GO" id="GO:0016746">
    <property type="term" value="F:acyltransferase activity"/>
    <property type="evidence" value="ECO:0007669"/>
    <property type="project" value="InterPro"/>
</dbReference>
<reference evidence="3" key="1">
    <citation type="submission" date="2022-12" db="EMBL/GenBank/DDBJ databases">
        <title>Draft genome assemblies for two species of Escallonia (Escalloniales).</title>
        <authorList>
            <person name="Chanderbali A."/>
            <person name="Dervinis C."/>
            <person name="Anghel I."/>
            <person name="Soltis D."/>
            <person name="Soltis P."/>
            <person name="Zapata F."/>
        </authorList>
    </citation>
    <scope>NUCLEOTIDE SEQUENCE</scope>
    <source>
        <strain evidence="3">UCBG64.0493</strain>
        <tissue evidence="3">Leaf</tissue>
    </source>
</reference>
<dbReference type="AlphaFoldDB" id="A0AA88VY46"/>
<proteinExistence type="predicted"/>
<dbReference type="Pfam" id="PF00195">
    <property type="entry name" value="Chal_sti_synt_N"/>
    <property type="match status" value="1"/>
</dbReference>
<sequence length="128" mass="13897">MASSLDASQDMVVVKIPKLGKEASVKAIKKWGQPKSKITYPISSSTPTPASTSPAVPSATQEWDQFGNDSYAIPEVQPIQSTSLVQDALPLVKLMRTGQHDQDVLGNFKDSERKFHANRGEGIKELMG</sequence>